<name>A0AAI9TGJ8_PENTH</name>
<keyword evidence="2" id="KW-1185">Reference proteome</keyword>
<sequence>MDDPNPDSSKYTCNSVSCLGNYSTIYVGLTVGAMLDSAILRGKLTELVGLWPILGGDLIKDTRPWSFTCGSTVDYASRDIDQSLATYLPIPHEQSSHEPKILESPEISAVDEKFIFDVPPNLANSFRLRVTLLQDATLLCFGITHHTSDGNDCWVVVKAFCDLLSNKPIPLFALPPDAGNIRMSDLMKVKNECTETESNFHYQTHAQNFESGIFKLAVTVWRVLLTLLAVKFGFLKELTTKFIYIPGTWVDELRIKSQGESKDCSPKIQLTRNDVIAAWYLKTVYSHQPTATSLDPVEYVGTINLRRFLEPPKAGTYYIHCSVGALRCKFSVQQLKEESVAEIARNIRLTTLQYTSTGSVHQSLRFSEDHTSKTLTLALRGTGKLRVAVVSHWTTFDYTGLNFSGASRNGQKASVIFVNPMIVNAWNLKMIAPIAVVTKNGSGGYWIRAANTSTGWARFSESNNVESPIPRPG</sequence>
<accession>A0AAI9TGJ8</accession>
<comment type="caution">
    <text evidence="1">The sequence shown here is derived from an EMBL/GenBank/DDBJ whole genome shotgun (WGS) entry which is preliminary data.</text>
</comment>
<dbReference type="InterPro" id="IPR023213">
    <property type="entry name" value="CAT-like_dom_sf"/>
</dbReference>
<reference evidence="1" key="1">
    <citation type="submission" date="2015-06" db="EMBL/GenBank/DDBJ databases">
        <authorList>
            <person name="Nguyen H."/>
        </authorList>
    </citation>
    <scope>NUCLEOTIDE SEQUENCE</scope>
    <source>
        <strain evidence="1">DAOM 180753</strain>
    </source>
</reference>
<dbReference type="AlphaFoldDB" id="A0AAI9TGJ8"/>
<dbReference type="EMBL" id="LACB01000233">
    <property type="protein sequence ID" value="KAJ9486004.1"/>
    <property type="molecule type" value="Genomic_DNA"/>
</dbReference>
<gene>
    <name evidence="1" type="ORF">VN97_g7330</name>
</gene>
<dbReference type="Gene3D" id="3.30.559.10">
    <property type="entry name" value="Chloramphenicol acetyltransferase-like domain"/>
    <property type="match status" value="1"/>
</dbReference>
<organism evidence="1 2">
    <name type="scientific">Penicillium thymicola</name>
    <dbReference type="NCBI Taxonomy" id="293382"/>
    <lineage>
        <taxon>Eukaryota</taxon>
        <taxon>Fungi</taxon>
        <taxon>Dikarya</taxon>
        <taxon>Ascomycota</taxon>
        <taxon>Pezizomycotina</taxon>
        <taxon>Eurotiomycetes</taxon>
        <taxon>Eurotiomycetidae</taxon>
        <taxon>Eurotiales</taxon>
        <taxon>Aspergillaceae</taxon>
        <taxon>Penicillium</taxon>
    </lineage>
</organism>
<dbReference type="Proteomes" id="UP001227192">
    <property type="component" value="Unassembled WGS sequence"/>
</dbReference>
<evidence type="ECO:0000313" key="1">
    <source>
        <dbReference type="EMBL" id="KAJ9486004.1"/>
    </source>
</evidence>
<evidence type="ECO:0000313" key="2">
    <source>
        <dbReference type="Proteomes" id="UP001227192"/>
    </source>
</evidence>
<protein>
    <submittedName>
        <fullName evidence="1">Uncharacterized protein</fullName>
    </submittedName>
</protein>
<proteinExistence type="predicted"/>
<reference evidence="1" key="2">
    <citation type="journal article" date="2016" name="Fungal Biol.">
        <title>Ochratoxin A production by Penicillium thymicola.</title>
        <authorList>
            <person name="Nguyen H.D.T."/>
            <person name="McMullin D.R."/>
            <person name="Ponomareva E."/>
            <person name="Riley R."/>
            <person name="Pomraning K.R."/>
            <person name="Baker S.E."/>
            <person name="Seifert K.A."/>
        </authorList>
    </citation>
    <scope>NUCLEOTIDE SEQUENCE</scope>
    <source>
        <strain evidence="1">DAOM 180753</strain>
    </source>
</reference>